<dbReference type="InterPro" id="IPR012338">
    <property type="entry name" value="Beta-lactam/transpept-like"/>
</dbReference>
<keyword evidence="1" id="KW-0732">Signal</keyword>
<feature type="chain" id="PRO_5046583508" evidence="1">
    <location>
        <begin position="26"/>
        <end position="535"/>
    </location>
</feature>
<reference evidence="4 5" key="1">
    <citation type="submission" date="2021-10" db="EMBL/GenBank/DDBJ databases">
        <title>Draft genome of Aestuariibacter halophilus JC2043.</title>
        <authorList>
            <person name="Emsley S.A."/>
            <person name="Pfannmuller K.M."/>
            <person name="Ushijima B."/>
            <person name="Saw J.H."/>
            <person name="Videau P."/>
        </authorList>
    </citation>
    <scope>NUCLEOTIDE SEQUENCE [LARGE SCALE GENOMIC DNA]</scope>
    <source>
        <strain evidence="4 5">JC2043</strain>
    </source>
</reference>
<comment type="caution">
    <text evidence="4">The sequence shown here is derived from an EMBL/GenBank/DDBJ whole genome shotgun (WGS) entry which is preliminary data.</text>
</comment>
<dbReference type="Proteomes" id="UP001520878">
    <property type="component" value="Unassembled WGS sequence"/>
</dbReference>
<evidence type="ECO:0000313" key="4">
    <source>
        <dbReference type="EMBL" id="MCC2614969.1"/>
    </source>
</evidence>
<dbReference type="RefSeq" id="WP_229156882.1">
    <property type="nucleotide sequence ID" value="NZ_JAJEWP010000001.1"/>
</dbReference>
<dbReference type="Pfam" id="PF11954">
    <property type="entry name" value="DUF3471"/>
    <property type="match status" value="1"/>
</dbReference>
<dbReference type="InterPro" id="IPR050491">
    <property type="entry name" value="AmpC-like"/>
</dbReference>
<name>A0ABS8G318_9ALTE</name>
<protein>
    <submittedName>
        <fullName evidence="4">Serine hydrolase</fullName>
    </submittedName>
</protein>
<evidence type="ECO:0000259" key="3">
    <source>
        <dbReference type="Pfam" id="PF11954"/>
    </source>
</evidence>
<dbReference type="PANTHER" id="PTHR46825">
    <property type="entry name" value="D-ALANYL-D-ALANINE-CARBOXYPEPTIDASE/ENDOPEPTIDASE AMPH"/>
    <property type="match status" value="1"/>
</dbReference>
<evidence type="ECO:0000256" key="1">
    <source>
        <dbReference type="SAM" id="SignalP"/>
    </source>
</evidence>
<dbReference type="InterPro" id="IPR021860">
    <property type="entry name" value="Peptidase_S12_Pab87-rel_C"/>
</dbReference>
<dbReference type="GO" id="GO:0016787">
    <property type="term" value="F:hydrolase activity"/>
    <property type="evidence" value="ECO:0007669"/>
    <property type="project" value="UniProtKB-KW"/>
</dbReference>
<dbReference type="Gene3D" id="3.40.710.10">
    <property type="entry name" value="DD-peptidase/beta-lactamase superfamily"/>
    <property type="match status" value="1"/>
</dbReference>
<dbReference type="SUPFAM" id="SSF56601">
    <property type="entry name" value="beta-lactamase/transpeptidase-like"/>
    <property type="match status" value="1"/>
</dbReference>
<keyword evidence="5" id="KW-1185">Reference proteome</keyword>
<feature type="signal peptide" evidence="1">
    <location>
        <begin position="1"/>
        <end position="25"/>
    </location>
</feature>
<dbReference type="PANTHER" id="PTHR46825:SF15">
    <property type="entry name" value="BETA-LACTAMASE-RELATED DOMAIN-CONTAINING PROTEIN"/>
    <property type="match status" value="1"/>
</dbReference>
<dbReference type="Gene3D" id="2.40.128.600">
    <property type="match status" value="1"/>
</dbReference>
<gene>
    <name evidence="4" type="ORF">LJ739_01780</name>
</gene>
<feature type="domain" description="Beta-lactamase-related" evidence="2">
    <location>
        <begin position="41"/>
        <end position="368"/>
    </location>
</feature>
<keyword evidence="4" id="KW-0378">Hydrolase</keyword>
<accession>A0ABS8G318</accession>
<dbReference type="EMBL" id="JAJEWP010000001">
    <property type="protein sequence ID" value="MCC2614969.1"/>
    <property type="molecule type" value="Genomic_DNA"/>
</dbReference>
<organism evidence="4 5">
    <name type="scientific">Fluctibacter halophilus</name>
    <dbReference type="NCBI Taxonomy" id="226011"/>
    <lineage>
        <taxon>Bacteria</taxon>
        <taxon>Pseudomonadati</taxon>
        <taxon>Pseudomonadota</taxon>
        <taxon>Gammaproteobacteria</taxon>
        <taxon>Alteromonadales</taxon>
        <taxon>Alteromonadaceae</taxon>
        <taxon>Fluctibacter</taxon>
    </lineage>
</organism>
<evidence type="ECO:0000313" key="5">
    <source>
        <dbReference type="Proteomes" id="UP001520878"/>
    </source>
</evidence>
<sequence>MKKVNLSVTSSIFGLVFLVTSQAIAQGHPIESVYNDKLTALDTKIEKSMQDFNVPGLALAVVANGKVVKAKGYGVSDLKKGTPVTPDTQFSIGSSTKAFTSFVLGTLVDEGKLDWQTPIKQYLPELTFQNPQIRDTATLIDILSHRTGLARHELIWLANESLTIDELLAAFAHLESQQSLRQGFIYNNLMYALAGHLAEKASGESWDTLIEKRILSKLSMNNTTTSYQQMQKSAAHAKPYIEKDGELSRLPYSGNMNGVMRPAGAINSSVNDMTQWLSLLLNQGTYHGEPMIAPTTLAQIQSPHTPVRGYIAGAHRSPMSYGLGWFISHYQGHYQVQHGGNIDGFSAAVFTYPDDGVGIVVLSNKNATMLPHLIALEVSDIILGNAPSNYLEPPEPQQQAQNIHNSEMQTKADEQNNETLLMPLTDYAGSYFHDGYGEVSIAAQDDVLTVSYGSVQEQFIHQHDHTFVSKNTYRFGFFEGETLTFEVDDGQRIKSVLLPFDYPKPIRFIAAQNNTFFDYFCILLCIEKDESAPLR</sequence>
<evidence type="ECO:0000259" key="2">
    <source>
        <dbReference type="Pfam" id="PF00144"/>
    </source>
</evidence>
<feature type="domain" description="Peptidase S12 Pab87-related C-terminal" evidence="3">
    <location>
        <begin position="422"/>
        <end position="499"/>
    </location>
</feature>
<dbReference type="Pfam" id="PF00144">
    <property type="entry name" value="Beta-lactamase"/>
    <property type="match status" value="1"/>
</dbReference>
<proteinExistence type="predicted"/>
<dbReference type="InterPro" id="IPR001466">
    <property type="entry name" value="Beta-lactam-related"/>
</dbReference>